<protein>
    <recommendedName>
        <fullName evidence="1">Halobacterial output domain-containing protein</fullName>
    </recommendedName>
</protein>
<evidence type="ECO:0000313" key="3">
    <source>
        <dbReference type="Proteomes" id="UP001209746"/>
    </source>
</evidence>
<dbReference type="AlphaFoldDB" id="A0AAE3LHZ0"/>
<dbReference type="RefSeq" id="WP_315910558.1">
    <property type="nucleotide sequence ID" value="NZ_JAOPKD010000009.1"/>
</dbReference>
<dbReference type="EMBL" id="JAOPKD010000009">
    <property type="protein sequence ID" value="MCU4727394.1"/>
    <property type="molecule type" value="Genomic_DNA"/>
</dbReference>
<comment type="caution">
    <text evidence="2">The sequence shown here is derived from an EMBL/GenBank/DDBJ whole genome shotgun (WGS) entry which is preliminary data.</text>
</comment>
<name>A0AAE3LHZ0_9EURY</name>
<sequence>MNWVKISGTFRRLARIKSVEYEIGPEESVSTAVVRAVSAVEGREPCFLRPLADVVDPTALDSLFDPRYGGTPRTGGRLSFIYNNCCITIDNGEYLTLQLLEDRFSDERDQEHSDSRVR</sequence>
<proteinExistence type="predicted"/>
<dbReference type="Pfam" id="PF18545">
    <property type="entry name" value="HalOD1"/>
    <property type="match status" value="1"/>
</dbReference>
<evidence type="ECO:0000313" key="2">
    <source>
        <dbReference type="EMBL" id="MCU4727394.1"/>
    </source>
</evidence>
<dbReference type="Proteomes" id="UP001209746">
    <property type="component" value="Unassembled WGS sequence"/>
</dbReference>
<dbReference type="InterPro" id="IPR040624">
    <property type="entry name" value="HalOD1"/>
</dbReference>
<reference evidence="2" key="1">
    <citation type="submission" date="2023-02" db="EMBL/GenBank/DDBJ databases">
        <title>Enrichment on poylsaccharides allowed isolation of novel metabolic and taxonomic groups of Haloarchaea.</title>
        <authorList>
            <person name="Sorokin D.Y."/>
            <person name="Elcheninov A.G."/>
            <person name="Khizhniak T.V."/>
            <person name="Kolganova T.V."/>
            <person name="Kublanov I.V."/>
        </authorList>
    </citation>
    <scope>NUCLEOTIDE SEQUENCE</scope>
    <source>
        <strain evidence="2">HArc-curdl7</strain>
    </source>
</reference>
<accession>A0AAE3LHZ0</accession>
<organism evidence="2 3">
    <name type="scientific">Halapricum hydrolyticum</name>
    <dbReference type="NCBI Taxonomy" id="2979991"/>
    <lineage>
        <taxon>Archaea</taxon>
        <taxon>Methanobacteriati</taxon>
        <taxon>Methanobacteriota</taxon>
        <taxon>Stenosarchaea group</taxon>
        <taxon>Halobacteria</taxon>
        <taxon>Halobacteriales</taxon>
        <taxon>Haloarculaceae</taxon>
        <taxon>Halapricum</taxon>
    </lineage>
</organism>
<gene>
    <name evidence="2" type="ORF">OB914_10495</name>
</gene>
<evidence type="ECO:0000259" key="1">
    <source>
        <dbReference type="Pfam" id="PF18545"/>
    </source>
</evidence>
<feature type="domain" description="Halobacterial output" evidence="1">
    <location>
        <begin position="26"/>
        <end position="93"/>
    </location>
</feature>